<name>A0ABQ3J6P4_9RHOB</name>
<keyword evidence="3" id="KW-1185">Reference proteome</keyword>
<keyword evidence="1" id="KW-0732">Signal</keyword>
<evidence type="ECO:0000256" key="1">
    <source>
        <dbReference type="SAM" id="SignalP"/>
    </source>
</evidence>
<organism evidence="2 3">
    <name type="scientific">Aliiroseovarius zhejiangensis</name>
    <dbReference type="NCBI Taxonomy" id="1632025"/>
    <lineage>
        <taxon>Bacteria</taxon>
        <taxon>Pseudomonadati</taxon>
        <taxon>Pseudomonadota</taxon>
        <taxon>Alphaproteobacteria</taxon>
        <taxon>Rhodobacterales</taxon>
        <taxon>Paracoccaceae</taxon>
        <taxon>Aliiroseovarius</taxon>
    </lineage>
</organism>
<comment type="caution">
    <text evidence="2">The sequence shown here is derived from an EMBL/GenBank/DDBJ whole genome shotgun (WGS) entry which is preliminary data.</text>
</comment>
<proteinExistence type="predicted"/>
<dbReference type="Proteomes" id="UP000609802">
    <property type="component" value="Unassembled WGS sequence"/>
</dbReference>
<evidence type="ECO:0000313" key="2">
    <source>
        <dbReference type="EMBL" id="GHF05374.1"/>
    </source>
</evidence>
<protein>
    <recommendedName>
        <fullName evidence="4">Sel1 repeat family protein</fullName>
    </recommendedName>
</protein>
<sequence>MLRFLSVILIVFSAPVSAQNCSLPDQYNINCNFSGVSPEQAIQELAQVIATAEVDQVVRQSAQQMLPFLNDEMIAANPNAALLAFVALGNSIREDDYWERALAIVVAGQAAAPTDNRDYLEFVARYMHSQRMAGAYDRSAQAARATYGSTVQPSGGRQLPGYGSLDLQRHDGHIASIQLIEAWEGRSPLDSELLILHALEGDPQAQFLIGQHLAEKGTHRGLNLSRVTTRTGHFVNGPFDADRGLQFLEAAFAAGVTEAGPILERYRAEASRLAEEERITADAAAAEQAERERIAQEAREAREAEAAEQDLLSLVGAPGPYKKRDTRLDNLVDAAADTLVRELCQRAEVLPSSGGFLMTGGRIYYANNYCTMKSPTGASSSYYVSRIDILGCTGRRCNVRVTLSCGARGLLMAADCADFNRGYSRDGTALMAEDGIGVEAFRIEL</sequence>
<evidence type="ECO:0008006" key="4">
    <source>
        <dbReference type="Google" id="ProtNLM"/>
    </source>
</evidence>
<feature type="signal peptide" evidence="1">
    <location>
        <begin position="1"/>
        <end position="18"/>
    </location>
</feature>
<feature type="chain" id="PRO_5045988788" description="Sel1 repeat family protein" evidence="1">
    <location>
        <begin position="19"/>
        <end position="445"/>
    </location>
</feature>
<accession>A0ABQ3J6P4</accession>
<gene>
    <name evidence="2" type="ORF">GCM10016455_28310</name>
</gene>
<reference evidence="3" key="1">
    <citation type="journal article" date="2019" name="Int. J. Syst. Evol. Microbiol.">
        <title>The Global Catalogue of Microorganisms (GCM) 10K type strain sequencing project: providing services to taxonomists for standard genome sequencing and annotation.</title>
        <authorList>
            <consortium name="The Broad Institute Genomics Platform"/>
            <consortium name="The Broad Institute Genome Sequencing Center for Infectious Disease"/>
            <person name="Wu L."/>
            <person name="Ma J."/>
        </authorList>
    </citation>
    <scope>NUCLEOTIDE SEQUENCE [LARGE SCALE GENOMIC DNA]</scope>
    <source>
        <strain evidence="3">KCTC 42443</strain>
    </source>
</reference>
<dbReference type="EMBL" id="BNCH01000007">
    <property type="protein sequence ID" value="GHF05374.1"/>
    <property type="molecule type" value="Genomic_DNA"/>
</dbReference>
<evidence type="ECO:0000313" key="3">
    <source>
        <dbReference type="Proteomes" id="UP000609802"/>
    </source>
</evidence>